<dbReference type="STRING" id="101091.A0A1C7N0M9"/>
<reference evidence="3 4" key="1">
    <citation type="submission" date="2016-03" db="EMBL/GenBank/DDBJ databases">
        <title>Choanephora cucurbitarum.</title>
        <authorList>
            <person name="Min B."/>
            <person name="Park H."/>
            <person name="Park J.-H."/>
            <person name="Shin H.-D."/>
            <person name="Choi I.-G."/>
        </authorList>
    </citation>
    <scope>NUCLEOTIDE SEQUENCE [LARGE SCALE GENOMIC DNA]</scope>
    <source>
        <strain evidence="3 4">KUS-F28377</strain>
    </source>
</reference>
<feature type="short sequence motif" description="Histidine triad motif" evidence="1">
    <location>
        <begin position="102"/>
        <end position="106"/>
    </location>
</feature>
<dbReference type="InterPro" id="IPR036265">
    <property type="entry name" value="HIT-like_sf"/>
</dbReference>
<dbReference type="InterPro" id="IPR051884">
    <property type="entry name" value="Bis(5'-adenosyl)-TPase_reg"/>
</dbReference>
<dbReference type="PROSITE" id="PS00892">
    <property type="entry name" value="HIT_1"/>
    <property type="match status" value="1"/>
</dbReference>
<gene>
    <name evidence="3" type="primary">fhit_1</name>
    <name evidence="3" type="ORF">A0J61_09725</name>
</gene>
<organism evidence="3 4">
    <name type="scientific">Choanephora cucurbitarum</name>
    <dbReference type="NCBI Taxonomy" id="101091"/>
    <lineage>
        <taxon>Eukaryota</taxon>
        <taxon>Fungi</taxon>
        <taxon>Fungi incertae sedis</taxon>
        <taxon>Mucoromycota</taxon>
        <taxon>Mucoromycotina</taxon>
        <taxon>Mucoromycetes</taxon>
        <taxon>Mucorales</taxon>
        <taxon>Mucorineae</taxon>
        <taxon>Choanephoraceae</taxon>
        <taxon>Choanephoroideae</taxon>
        <taxon>Choanephora</taxon>
    </lineage>
</organism>
<dbReference type="InterPro" id="IPR019808">
    <property type="entry name" value="Histidine_triad_CS"/>
</dbReference>
<dbReference type="EMBL" id="LUGH01000921">
    <property type="protein sequence ID" value="OBZ82226.1"/>
    <property type="molecule type" value="Genomic_DNA"/>
</dbReference>
<accession>A0A1C7N0M9</accession>
<dbReference type="InterPro" id="IPR011146">
    <property type="entry name" value="HIT-like"/>
</dbReference>
<dbReference type="GO" id="GO:0003824">
    <property type="term" value="F:catalytic activity"/>
    <property type="evidence" value="ECO:0007669"/>
    <property type="project" value="InterPro"/>
</dbReference>
<sequence>MKTLKFGKFDISPFEVFYSSQYCLGLVNLKPITPTNKRTYVELFRGLVPKRVVLRYASLSTEEVIDLTNTASQISQVLKQLHSEDLIWLIQDGKEAGQTVPHVHLHIIPKRFSEWDSV</sequence>
<evidence type="ECO:0000313" key="3">
    <source>
        <dbReference type="EMBL" id="OBZ82226.1"/>
    </source>
</evidence>
<dbReference type="Proteomes" id="UP000093000">
    <property type="component" value="Unassembled WGS sequence"/>
</dbReference>
<comment type="caution">
    <text evidence="3">The sequence shown here is derived from an EMBL/GenBank/DDBJ whole genome shotgun (WGS) entry which is preliminary data.</text>
</comment>
<evidence type="ECO:0000259" key="2">
    <source>
        <dbReference type="PROSITE" id="PS51084"/>
    </source>
</evidence>
<feature type="non-terminal residue" evidence="3">
    <location>
        <position position="118"/>
    </location>
</feature>
<dbReference type="Gene3D" id="3.30.428.10">
    <property type="entry name" value="HIT-like"/>
    <property type="match status" value="1"/>
</dbReference>
<dbReference type="PROSITE" id="PS51084">
    <property type="entry name" value="HIT_2"/>
    <property type="match status" value="1"/>
</dbReference>
<evidence type="ECO:0000256" key="1">
    <source>
        <dbReference type="PROSITE-ProRule" id="PRU00464"/>
    </source>
</evidence>
<feature type="domain" description="HIT" evidence="2">
    <location>
        <begin position="47"/>
        <end position="118"/>
    </location>
</feature>
<dbReference type="FunCoup" id="A0A1C7N0M9">
    <property type="interactions" value="87"/>
</dbReference>
<dbReference type="SUPFAM" id="SSF54197">
    <property type="entry name" value="HIT-like"/>
    <property type="match status" value="1"/>
</dbReference>
<name>A0A1C7N0M9_9FUNG</name>
<dbReference type="PANTHER" id="PTHR46243:SF1">
    <property type="entry name" value="BIS(5'-ADENOSYL)-TRIPHOSPHATASE"/>
    <property type="match status" value="1"/>
</dbReference>
<keyword evidence="4" id="KW-1185">Reference proteome</keyword>
<dbReference type="OrthoDB" id="680339at2759"/>
<dbReference type="Pfam" id="PF01230">
    <property type="entry name" value="HIT"/>
    <property type="match status" value="1"/>
</dbReference>
<protein>
    <submittedName>
        <fullName evidence="3">Bis(5'-adenosyl)-triphosphatase</fullName>
    </submittedName>
</protein>
<dbReference type="PANTHER" id="PTHR46243">
    <property type="entry name" value="BIS(5'-ADENOSYL)-TRIPHOSPHATASE"/>
    <property type="match status" value="1"/>
</dbReference>
<proteinExistence type="predicted"/>
<evidence type="ECO:0000313" key="4">
    <source>
        <dbReference type="Proteomes" id="UP000093000"/>
    </source>
</evidence>
<dbReference type="InParanoid" id="A0A1C7N0M9"/>
<dbReference type="AlphaFoldDB" id="A0A1C7N0M9"/>